<dbReference type="InterPro" id="IPR000276">
    <property type="entry name" value="GPCR_Rhodpsn"/>
</dbReference>
<feature type="transmembrane region" description="Helical" evidence="10">
    <location>
        <begin position="58"/>
        <end position="78"/>
    </location>
</feature>
<evidence type="ECO:0000256" key="6">
    <source>
        <dbReference type="ARBA" id="ARBA00023040"/>
    </source>
</evidence>
<feature type="transmembrane region" description="Helical" evidence="10">
    <location>
        <begin position="336"/>
        <end position="357"/>
    </location>
</feature>
<evidence type="ECO:0000313" key="12">
    <source>
        <dbReference type="Proteomes" id="UP001652622"/>
    </source>
</evidence>
<keyword evidence="4" id="KW-0716">Sensory transduction</keyword>
<evidence type="ECO:0000256" key="2">
    <source>
        <dbReference type="ARBA" id="ARBA00022475"/>
    </source>
</evidence>
<evidence type="ECO:0000256" key="3">
    <source>
        <dbReference type="ARBA" id="ARBA00022692"/>
    </source>
</evidence>
<feature type="transmembrane region" description="Helical" evidence="10">
    <location>
        <begin position="447"/>
        <end position="469"/>
    </location>
</feature>
<gene>
    <name evidence="13" type="primary">LOC132710959</name>
</gene>
<organism evidence="12 13">
    <name type="scientific">Pantherophis guttatus</name>
    <name type="common">Corn snake</name>
    <name type="synonym">Elaphe guttata</name>
    <dbReference type="NCBI Taxonomy" id="94885"/>
    <lineage>
        <taxon>Eukaryota</taxon>
        <taxon>Metazoa</taxon>
        <taxon>Chordata</taxon>
        <taxon>Craniata</taxon>
        <taxon>Vertebrata</taxon>
        <taxon>Euteleostomi</taxon>
        <taxon>Lepidosauria</taxon>
        <taxon>Squamata</taxon>
        <taxon>Bifurcata</taxon>
        <taxon>Unidentata</taxon>
        <taxon>Episquamata</taxon>
        <taxon>Toxicofera</taxon>
        <taxon>Serpentes</taxon>
        <taxon>Colubroidea</taxon>
        <taxon>Colubridae</taxon>
        <taxon>Colubrinae</taxon>
        <taxon>Pantherophis</taxon>
    </lineage>
</organism>
<dbReference type="SUPFAM" id="SSF81321">
    <property type="entry name" value="Family A G protein-coupled receptor-like"/>
    <property type="match status" value="2"/>
</dbReference>
<feature type="transmembrane region" description="Helical" evidence="10">
    <location>
        <begin position="405"/>
        <end position="427"/>
    </location>
</feature>
<evidence type="ECO:0000256" key="1">
    <source>
        <dbReference type="ARBA" id="ARBA00004651"/>
    </source>
</evidence>
<keyword evidence="3 10" id="KW-0812">Transmembrane</keyword>
<dbReference type="GeneID" id="132710959"/>
<feature type="transmembrane region" description="Helical" evidence="10">
    <location>
        <begin position="140"/>
        <end position="162"/>
    </location>
</feature>
<evidence type="ECO:0000313" key="13">
    <source>
        <dbReference type="RefSeq" id="XP_060544592.1"/>
    </source>
</evidence>
<feature type="transmembrane region" description="Helical" evidence="10">
    <location>
        <begin position="204"/>
        <end position="225"/>
    </location>
</feature>
<evidence type="ECO:0000259" key="11">
    <source>
        <dbReference type="PROSITE" id="PS50262"/>
    </source>
</evidence>
<feature type="transmembrane region" description="Helical" evidence="10">
    <location>
        <begin position="98"/>
        <end position="120"/>
    </location>
</feature>
<dbReference type="Proteomes" id="UP001652622">
    <property type="component" value="Unplaced"/>
</dbReference>
<evidence type="ECO:0000256" key="10">
    <source>
        <dbReference type="SAM" id="Phobius"/>
    </source>
</evidence>
<name>A0ABM3Z889_PANGU</name>
<keyword evidence="4" id="KW-0552">Olfaction</keyword>
<feature type="transmembrane region" description="Helical" evidence="10">
    <location>
        <begin position="25"/>
        <end position="51"/>
    </location>
</feature>
<evidence type="ECO:0000256" key="7">
    <source>
        <dbReference type="ARBA" id="ARBA00023136"/>
    </source>
</evidence>
<evidence type="ECO:0000256" key="4">
    <source>
        <dbReference type="ARBA" id="ARBA00022725"/>
    </source>
</evidence>
<keyword evidence="5 10" id="KW-1133">Transmembrane helix</keyword>
<dbReference type="Pfam" id="PF13853">
    <property type="entry name" value="7tm_4"/>
    <property type="match status" value="2"/>
</dbReference>
<keyword evidence="7 10" id="KW-0472">Membrane</keyword>
<dbReference type="PRINTS" id="PR00237">
    <property type="entry name" value="GPCRRHODOPSN"/>
</dbReference>
<evidence type="ECO:0000256" key="8">
    <source>
        <dbReference type="ARBA" id="ARBA00023170"/>
    </source>
</evidence>
<proteinExistence type="predicted"/>
<dbReference type="InterPro" id="IPR017452">
    <property type="entry name" value="GPCR_Rhodpsn_7TM"/>
</dbReference>
<keyword evidence="6" id="KW-0297">G-protein coupled receptor</keyword>
<reference evidence="13" key="1">
    <citation type="submission" date="2025-08" db="UniProtKB">
        <authorList>
            <consortium name="RefSeq"/>
        </authorList>
    </citation>
    <scope>IDENTIFICATION</scope>
    <source>
        <tissue evidence="13">Blood</tissue>
    </source>
</reference>
<feature type="transmembrane region" description="Helical" evidence="10">
    <location>
        <begin position="273"/>
        <end position="292"/>
    </location>
</feature>
<feature type="domain" description="G-protein coupled receptors family 1 profile" evidence="11">
    <location>
        <begin position="41"/>
        <end position="290"/>
    </location>
</feature>
<keyword evidence="12" id="KW-1185">Reference proteome</keyword>
<dbReference type="InterPro" id="IPR000725">
    <property type="entry name" value="Olfact_rcpt"/>
</dbReference>
<feature type="transmembrane region" description="Helical" evidence="10">
    <location>
        <begin position="237"/>
        <end position="253"/>
    </location>
</feature>
<dbReference type="InterPro" id="IPR050516">
    <property type="entry name" value="Olfactory_GPCR"/>
</dbReference>
<feature type="domain" description="G-protein coupled receptors family 1 profile" evidence="11">
    <location>
        <begin position="348"/>
        <end position="501"/>
    </location>
</feature>
<dbReference type="PANTHER" id="PTHR26452">
    <property type="entry name" value="OLFACTORY RECEPTOR"/>
    <property type="match status" value="1"/>
</dbReference>
<keyword evidence="8" id="KW-0675">Receptor</keyword>
<dbReference type="CDD" id="cd15231">
    <property type="entry name" value="7tmA_OR5V1-like"/>
    <property type="match status" value="1"/>
</dbReference>
<keyword evidence="2" id="KW-1003">Cell membrane</keyword>
<dbReference type="PROSITE" id="PS50262">
    <property type="entry name" value="G_PROTEIN_RECEP_F1_2"/>
    <property type="match status" value="2"/>
</dbReference>
<dbReference type="RefSeq" id="XP_060544592.1">
    <property type="nucleotide sequence ID" value="XM_060688609.1"/>
</dbReference>
<comment type="subcellular location">
    <subcellularLocation>
        <location evidence="1">Cell membrane</location>
        <topology evidence="1">Multi-pass membrane protein</topology>
    </subcellularLocation>
</comment>
<evidence type="ECO:0000256" key="5">
    <source>
        <dbReference type="ARBA" id="ARBA00022989"/>
    </source>
</evidence>
<dbReference type="Gene3D" id="1.20.1070.10">
    <property type="entry name" value="Rhodopsin 7-helix transmembrane proteins"/>
    <property type="match status" value="2"/>
</dbReference>
<accession>A0ABM3Z889</accession>
<sequence>MDSHNQTEEMEFVLLAFSIFQRHHIHFFLVFLAAYLVTLLGNFMIITLVLLDSRLHTPMYFFLSQLSCLDICLSSVVVPKILVNLLHQQYTISYEQCLAQAFFLIGFGGCEPALLAIMAYDRYAAICQPLHYAHLMRSKFCVQLSVAVWFWGFLDSAIYAALASKLDFCGNYQILHIWCDIPPLLKIACSDTQVNKLANHITSFLVGLGPFLFIILSYFCILASIVRIPSNTGRRKAFSTCASHVAVVTLYIGNGFLNYNQPSSGYSLESDTLISIMFCIVTPMLNPLIYSLRNKEVKEARRKVSIFFLMDSHNQTEEMEFVLLAFSIFQSHHIHFFLVFLAAYLVTLLGNFITLVLLDSRLHSPMYFFPSQLSCLDICLSSVVVPKILVNLIRQQYTISYNQCLAQTFFLIGFAGCEPALLAVMAYDRYAAICQPLHYAHLMRGKLCIQLSVAIWFWGFLDSAIYAALASRLEFCGNHQILHIWCDIPPLLKIACWLWGS</sequence>
<keyword evidence="9" id="KW-0807">Transducer</keyword>
<evidence type="ECO:0000256" key="9">
    <source>
        <dbReference type="ARBA" id="ARBA00023224"/>
    </source>
</evidence>
<dbReference type="PRINTS" id="PR00245">
    <property type="entry name" value="OLFACTORYR"/>
</dbReference>
<protein>
    <submittedName>
        <fullName evidence="13">Olfactory receptor 5V1-like</fullName>
    </submittedName>
</protein>